<protein>
    <submittedName>
        <fullName evidence="2">Jg7488 protein</fullName>
    </submittedName>
</protein>
<keyword evidence="3" id="KW-1185">Reference proteome</keyword>
<gene>
    <name evidence="2" type="primary">jg7488</name>
    <name evidence="2" type="ORF">PAEG_LOCUS10379</name>
</gene>
<sequence length="78" mass="8565">MCMLPVPPVQFAGSRVGKRGSNRGGRAKSSPAREMSRTVTRRRCRRAGHCAHAVRKKITPAHVGETSAFCNYSQEPQV</sequence>
<dbReference type="AlphaFoldDB" id="A0A8S4R7E2"/>
<evidence type="ECO:0000313" key="3">
    <source>
        <dbReference type="Proteomes" id="UP000838756"/>
    </source>
</evidence>
<dbReference type="Proteomes" id="UP000838756">
    <property type="component" value="Unassembled WGS sequence"/>
</dbReference>
<comment type="caution">
    <text evidence="2">The sequence shown here is derived from an EMBL/GenBank/DDBJ whole genome shotgun (WGS) entry which is preliminary data.</text>
</comment>
<proteinExistence type="predicted"/>
<evidence type="ECO:0000256" key="1">
    <source>
        <dbReference type="SAM" id="MobiDB-lite"/>
    </source>
</evidence>
<feature type="region of interest" description="Disordered" evidence="1">
    <location>
        <begin position="12"/>
        <end position="43"/>
    </location>
</feature>
<evidence type="ECO:0000313" key="2">
    <source>
        <dbReference type="EMBL" id="CAH2232031.1"/>
    </source>
</evidence>
<name>A0A8S4R7E2_9NEOP</name>
<accession>A0A8S4R7E2</accession>
<dbReference type="EMBL" id="CAKXAJ010024862">
    <property type="protein sequence ID" value="CAH2232031.1"/>
    <property type="molecule type" value="Genomic_DNA"/>
</dbReference>
<reference evidence="2" key="1">
    <citation type="submission" date="2022-03" db="EMBL/GenBank/DDBJ databases">
        <authorList>
            <person name="Lindestad O."/>
        </authorList>
    </citation>
    <scope>NUCLEOTIDE SEQUENCE</scope>
</reference>
<organism evidence="2 3">
    <name type="scientific">Pararge aegeria aegeria</name>
    <dbReference type="NCBI Taxonomy" id="348720"/>
    <lineage>
        <taxon>Eukaryota</taxon>
        <taxon>Metazoa</taxon>
        <taxon>Ecdysozoa</taxon>
        <taxon>Arthropoda</taxon>
        <taxon>Hexapoda</taxon>
        <taxon>Insecta</taxon>
        <taxon>Pterygota</taxon>
        <taxon>Neoptera</taxon>
        <taxon>Endopterygota</taxon>
        <taxon>Lepidoptera</taxon>
        <taxon>Glossata</taxon>
        <taxon>Ditrysia</taxon>
        <taxon>Papilionoidea</taxon>
        <taxon>Nymphalidae</taxon>
        <taxon>Satyrinae</taxon>
        <taxon>Satyrini</taxon>
        <taxon>Parargina</taxon>
        <taxon>Pararge</taxon>
    </lineage>
</organism>